<dbReference type="PRINTS" id="PR00412">
    <property type="entry name" value="EPOXHYDRLASE"/>
</dbReference>
<dbReference type="Pfam" id="PF00561">
    <property type="entry name" value="Abhydrolase_1"/>
    <property type="match status" value="1"/>
</dbReference>
<dbReference type="GO" id="GO:0016787">
    <property type="term" value="F:hydrolase activity"/>
    <property type="evidence" value="ECO:0007669"/>
    <property type="project" value="UniProtKB-KW"/>
</dbReference>
<dbReference type="Gene3D" id="3.40.50.1820">
    <property type="entry name" value="alpha/beta hydrolase"/>
    <property type="match status" value="1"/>
</dbReference>
<dbReference type="OrthoDB" id="2987348at2"/>
<reference evidence="3 4" key="1">
    <citation type="submission" date="2018-08" db="EMBL/GenBank/DDBJ databases">
        <title>Cellulomonas rhizosphaerae sp. nov., a novel actinomycete isolated from soil.</title>
        <authorList>
            <person name="Tian Y."/>
        </authorList>
    </citation>
    <scope>NUCLEOTIDE SEQUENCE [LARGE SCALE GENOMIC DNA]</scope>
    <source>
        <strain evidence="3 4">NEAU-TCZ24</strain>
    </source>
</reference>
<proteinExistence type="predicted"/>
<keyword evidence="1 3" id="KW-0378">Hydrolase</keyword>
<dbReference type="AlphaFoldDB" id="A0A413RNB7"/>
<dbReference type="PANTHER" id="PTHR43329">
    <property type="entry name" value="EPOXIDE HYDROLASE"/>
    <property type="match status" value="1"/>
</dbReference>
<name>A0A413RNB7_9CELL</name>
<evidence type="ECO:0000313" key="4">
    <source>
        <dbReference type="Proteomes" id="UP000283374"/>
    </source>
</evidence>
<sequence length="312" mass="33262">MSTVDSATLLIDGPWQHRFVAANGARFHAAVAGPDDRDAPLVVLLHGVPQFWWAWRHQIPVLADAGYRVAALDVRGTGGSDKPPQGYDVPTLTNDVAGVIRSLGSSAAVVVGSGTGGEIAWAMGALQPDVTLAVGALAAPHPLDVRANPVASLRPRGLRRLAYVQTPSVPERAMVTGDLVDRLLTEWGGSASWCDPSARATYRDAARVPFAAHSQLEQLRWLLRSTPRLDGRRYAAGLEQATPRPALQVQGGRDGLRPAARAPLTSQTAARVASTYRYELLPTAGHFPAEQEPGRVNDLLLDWLTVVAPVAP</sequence>
<dbReference type="Proteomes" id="UP000283374">
    <property type="component" value="Unassembled WGS sequence"/>
</dbReference>
<comment type="caution">
    <text evidence="3">The sequence shown here is derived from an EMBL/GenBank/DDBJ whole genome shotgun (WGS) entry which is preliminary data.</text>
</comment>
<protein>
    <submittedName>
        <fullName evidence="3">Alpha/beta hydrolase</fullName>
    </submittedName>
</protein>
<evidence type="ECO:0000313" key="3">
    <source>
        <dbReference type="EMBL" id="RHA43087.1"/>
    </source>
</evidence>
<evidence type="ECO:0000259" key="2">
    <source>
        <dbReference type="Pfam" id="PF00561"/>
    </source>
</evidence>
<accession>A0A413RNB7</accession>
<dbReference type="InterPro" id="IPR000639">
    <property type="entry name" value="Epox_hydrolase-like"/>
</dbReference>
<dbReference type="RefSeq" id="WP_118766644.1">
    <property type="nucleotide sequence ID" value="NZ_QWKP01000164.1"/>
</dbReference>
<gene>
    <name evidence="3" type="ORF">D1825_06575</name>
</gene>
<dbReference type="InterPro" id="IPR029058">
    <property type="entry name" value="AB_hydrolase_fold"/>
</dbReference>
<organism evidence="3 4">
    <name type="scientific">Cellulomonas rhizosphaerae</name>
    <dbReference type="NCBI Taxonomy" id="2293719"/>
    <lineage>
        <taxon>Bacteria</taxon>
        <taxon>Bacillati</taxon>
        <taxon>Actinomycetota</taxon>
        <taxon>Actinomycetes</taxon>
        <taxon>Micrococcales</taxon>
        <taxon>Cellulomonadaceae</taxon>
        <taxon>Cellulomonas</taxon>
    </lineage>
</organism>
<dbReference type="SUPFAM" id="SSF53474">
    <property type="entry name" value="alpha/beta-Hydrolases"/>
    <property type="match status" value="1"/>
</dbReference>
<dbReference type="InterPro" id="IPR000073">
    <property type="entry name" value="AB_hydrolase_1"/>
</dbReference>
<dbReference type="EMBL" id="QWKP01000164">
    <property type="protein sequence ID" value="RHA43087.1"/>
    <property type="molecule type" value="Genomic_DNA"/>
</dbReference>
<feature type="domain" description="AB hydrolase-1" evidence="2">
    <location>
        <begin position="40"/>
        <end position="293"/>
    </location>
</feature>
<evidence type="ECO:0000256" key="1">
    <source>
        <dbReference type="ARBA" id="ARBA00022801"/>
    </source>
</evidence>
<keyword evidence="4" id="KW-1185">Reference proteome</keyword>